<dbReference type="NCBIfam" id="TIGR04088">
    <property type="entry name" value="cognate_SipW"/>
    <property type="match status" value="1"/>
</dbReference>
<dbReference type="RefSeq" id="WP_054754761.1">
    <property type="nucleotide sequence ID" value="NZ_JBHUMZ010000020.1"/>
</dbReference>
<accession>A0ABW5QAA1</accession>
<dbReference type="Pfam" id="PF12389">
    <property type="entry name" value="Peptidase_M73"/>
    <property type="match status" value="1"/>
</dbReference>
<sequence length="234" mass="25601">MDIKKKLGIGVLTGALGLSLVGGGTWAAFNDVEETQNLFVTGILDLQIGEQTTIDFQLDNLKPGDHWSETLVLRNGGTLDINQILTTIEVGGWNNEDALDLNTKLWPGAGDNELEDFLAQFEVSISRDGTHLVTTTLDQLNGITNAEMTGTDAATAALNPGDEISYEVSFLFKEVDETFDNSRFQVQNKYQDEEAEISMKFEATQMPGEERGNDMDFGIESNGDLNSLVEGQNK</sequence>
<feature type="compositionally biased region" description="Polar residues" evidence="1">
    <location>
        <begin position="223"/>
        <end position="234"/>
    </location>
</feature>
<gene>
    <name evidence="2" type="ORF">ACFSW4_08640</name>
</gene>
<dbReference type="Proteomes" id="UP001597452">
    <property type="component" value="Unassembled WGS sequence"/>
</dbReference>
<dbReference type="InterPro" id="IPR022121">
    <property type="entry name" value="Peptidase_M73_camelysin"/>
</dbReference>
<evidence type="ECO:0000313" key="3">
    <source>
        <dbReference type="Proteomes" id="UP001597452"/>
    </source>
</evidence>
<feature type="region of interest" description="Disordered" evidence="1">
    <location>
        <begin position="206"/>
        <end position="234"/>
    </location>
</feature>
<evidence type="ECO:0000313" key="2">
    <source>
        <dbReference type="EMBL" id="MFD2638929.1"/>
    </source>
</evidence>
<dbReference type="InterPro" id="IPR023833">
    <property type="entry name" value="Signal_pept_SipW-depend-type"/>
</dbReference>
<proteinExistence type="predicted"/>
<evidence type="ECO:0000256" key="1">
    <source>
        <dbReference type="SAM" id="MobiDB-lite"/>
    </source>
</evidence>
<reference evidence="3" key="1">
    <citation type="journal article" date="2019" name="Int. J. Syst. Evol. Microbiol.">
        <title>The Global Catalogue of Microorganisms (GCM) 10K type strain sequencing project: providing services to taxonomists for standard genome sequencing and annotation.</title>
        <authorList>
            <consortium name="The Broad Institute Genomics Platform"/>
            <consortium name="The Broad Institute Genome Sequencing Center for Infectious Disease"/>
            <person name="Wu L."/>
            <person name="Ma J."/>
        </authorList>
    </citation>
    <scope>NUCLEOTIDE SEQUENCE [LARGE SCALE GENOMIC DNA]</scope>
    <source>
        <strain evidence="3">TISTR 1571</strain>
    </source>
</reference>
<name>A0ABW5QAA1_9BACI</name>
<keyword evidence="3" id="KW-1185">Reference proteome</keyword>
<comment type="caution">
    <text evidence="2">The sequence shown here is derived from an EMBL/GenBank/DDBJ whole genome shotgun (WGS) entry which is preliminary data.</text>
</comment>
<protein>
    <submittedName>
        <fullName evidence="2">TasA family protein</fullName>
    </submittedName>
</protein>
<dbReference type="EMBL" id="JBHUMZ010000020">
    <property type="protein sequence ID" value="MFD2638929.1"/>
    <property type="molecule type" value="Genomic_DNA"/>
</dbReference>
<organism evidence="2 3">
    <name type="scientific">Piscibacillus salipiscarius</name>
    <dbReference type="NCBI Taxonomy" id="299480"/>
    <lineage>
        <taxon>Bacteria</taxon>
        <taxon>Bacillati</taxon>
        <taxon>Bacillota</taxon>
        <taxon>Bacilli</taxon>
        <taxon>Bacillales</taxon>
        <taxon>Bacillaceae</taxon>
        <taxon>Piscibacillus</taxon>
    </lineage>
</organism>